<dbReference type="GO" id="GO:0006805">
    <property type="term" value="P:xenobiotic metabolic process"/>
    <property type="evidence" value="ECO:0007669"/>
    <property type="project" value="TreeGrafter"/>
</dbReference>
<evidence type="ECO:0000256" key="6">
    <source>
        <dbReference type="ARBA" id="ARBA00022824"/>
    </source>
</evidence>
<dbReference type="InterPro" id="IPR017972">
    <property type="entry name" value="Cyt_P450_CS"/>
</dbReference>
<dbReference type="FunFam" id="1.10.630.10:FF:000010">
    <property type="entry name" value="cytochrome P450 2W1 isoform X2"/>
    <property type="match status" value="1"/>
</dbReference>
<gene>
    <name evidence="14" type="ORF">GDO54_015313</name>
</gene>
<proteinExistence type="inferred from homology"/>
<dbReference type="GO" id="GO:0016712">
    <property type="term" value="F:oxidoreductase activity, acting on paired donors, with incorporation or reduction of molecular oxygen, reduced flavin or flavoprotein as one donor, and incorporation of one atom of oxygen"/>
    <property type="evidence" value="ECO:0007669"/>
    <property type="project" value="InterPro"/>
</dbReference>
<dbReference type="PRINTS" id="PR00463">
    <property type="entry name" value="EP450I"/>
</dbReference>
<keyword evidence="4 12" id="KW-0349">Heme</keyword>
<evidence type="ECO:0000256" key="2">
    <source>
        <dbReference type="ARBA" id="ARBA00004524"/>
    </source>
</evidence>
<organism evidence="14 15">
    <name type="scientific">Pyxicephalus adspersus</name>
    <name type="common">African bullfrog</name>
    <dbReference type="NCBI Taxonomy" id="30357"/>
    <lineage>
        <taxon>Eukaryota</taxon>
        <taxon>Metazoa</taxon>
        <taxon>Chordata</taxon>
        <taxon>Craniata</taxon>
        <taxon>Vertebrata</taxon>
        <taxon>Euteleostomi</taxon>
        <taxon>Amphibia</taxon>
        <taxon>Batrachia</taxon>
        <taxon>Anura</taxon>
        <taxon>Neobatrachia</taxon>
        <taxon>Ranoidea</taxon>
        <taxon>Pyxicephalidae</taxon>
        <taxon>Pyxicephalinae</taxon>
        <taxon>Pyxicephalus</taxon>
    </lineage>
</organism>
<keyword evidence="7" id="KW-0492">Microsome</keyword>
<evidence type="ECO:0000256" key="8">
    <source>
        <dbReference type="ARBA" id="ARBA00023002"/>
    </source>
</evidence>
<dbReference type="PRINTS" id="PR00385">
    <property type="entry name" value="P450"/>
</dbReference>
<evidence type="ECO:0000256" key="11">
    <source>
        <dbReference type="ARBA" id="ARBA00023136"/>
    </source>
</evidence>
<dbReference type="Proteomes" id="UP001181693">
    <property type="component" value="Unassembled WGS sequence"/>
</dbReference>
<keyword evidence="6" id="KW-0256">Endoplasmic reticulum</keyword>
<evidence type="ECO:0000256" key="9">
    <source>
        <dbReference type="ARBA" id="ARBA00023004"/>
    </source>
</evidence>
<dbReference type="GO" id="GO:0046222">
    <property type="term" value="P:aflatoxin metabolic process"/>
    <property type="evidence" value="ECO:0007669"/>
    <property type="project" value="UniProtKB-ARBA"/>
</dbReference>
<reference evidence="14" key="1">
    <citation type="thesis" date="2020" institute="ProQuest LLC" country="789 East Eisenhower Parkway, Ann Arbor, MI, USA">
        <title>Comparative Genomics and Chromosome Evolution.</title>
        <authorList>
            <person name="Mudd A.B."/>
        </authorList>
    </citation>
    <scope>NUCLEOTIDE SEQUENCE</scope>
    <source>
        <strain evidence="14">1538</strain>
        <tissue evidence="14">Blood</tissue>
    </source>
</reference>
<keyword evidence="9 12" id="KW-0408">Iron</keyword>
<sequence length="463" mass="52758">MPPGPKPLPLIGNLNLVDLKKPYESLMKLSEKYGEIFTLHFGPKKMVVIAGYRAVKDALVNQADDFGERADVPLFTLMSKEKGLVFTNGENWKAIRRFTLSTLRDFGMGKKTIETRIQDELIPLIENFKSHNGKPFDNDSILNCAVSNVICSIIFGERFEYHDSTFQKLVHTMSENEKLSGAAKLVLFNFFPRIATLLGAHNKLMQNFDDLKEFVLKRIKHQKQELDTNALTGFIDAYILKQQESTKAETYFDDENLVFSVLDLFGAGTETTSTTLRWGILLMMKYPEIQEKVQQEIQTHIKQGQLPTVDDRRKMPYTDAVIHEIQRFANIVPMNVFHTTPSDVYFRGYCIPKGTEVIPFLTSVLYDKTQWETPHEFNPNHFLDAAGKFVKRDAFMPFSAGRRACVGESLAKMELFLFFTGLLQTFTFCLPPGVSKKDIDLKPDVGFILCPLPHLVCAKLNNQ</sequence>
<evidence type="ECO:0000256" key="7">
    <source>
        <dbReference type="ARBA" id="ARBA00022848"/>
    </source>
</evidence>
<dbReference type="InterPro" id="IPR036396">
    <property type="entry name" value="Cyt_P450_sf"/>
</dbReference>
<name>A0AAV2ZVG0_PYXAD</name>
<evidence type="ECO:0000256" key="5">
    <source>
        <dbReference type="ARBA" id="ARBA00022723"/>
    </source>
</evidence>
<feature type="binding site" description="axial binding residue" evidence="12">
    <location>
        <position position="405"/>
    </location>
    <ligand>
        <name>heme</name>
        <dbReference type="ChEBI" id="CHEBI:30413"/>
    </ligand>
    <ligandPart>
        <name>Fe</name>
        <dbReference type="ChEBI" id="CHEBI:18248"/>
    </ligandPart>
</feature>
<dbReference type="GO" id="GO:0020037">
    <property type="term" value="F:heme binding"/>
    <property type="evidence" value="ECO:0007669"/>
    <property type="project" value="InterPro"/>
</dbReference>
<dbReference type="Pfam" id="PF00067">
    <property type="entry name" value="p450"/>
    <property type="match status" value="1"/>
</dbReference>
<evidence type="ECO:0000313" key="15">
    <source>
        <dbReference type="Proteomes" id="UP001181693"/>
    </source>
</evidence>
<dbReference type="EMBL" id="DYDO01000008">
    <property type="protein sequence ID" value="DBA19480.1"/>
    <property type="molecule type" value="Genomic_DNA"/>
</dbReference>
<comment type="cofactor">
    <cofactor evidence="1 12">
        <name>heme</name>
        <dbReference type="ChEBI" id="CHEBI:30413"/>
    </cofactor>
</comment>
<keyword evidence="11" id="KW-0472">Membrane</keyword>
<protein>
    <recommendedName>
        <fullName evidence="16">Cytochrome P450 2K1-like</fullName>
    </recommendedName>
</protein>
<dbReference type="GO" id="GO:0005737">
    <property type="term" value="C:cytoplasm"/>
    <property type="evidence" value="ECO:0007669"/>
    <property type="project" value="TreeGrafter"/>
</dbReference>
<evidence type="ECO:0000256" key="12">
    <source>
        <dbReference type="PIRSR" id="PIRSR602401-1"/>
    </source>
</evidence>
<evidence type="ECO:0000256" key="10">
    <source>
        <dbReference type="ARBA" id="ARBA00023033"/>
    </source>
</evidence>
<comment type="subcellular location">
    <subcellularLocation>
        <location evidence="2">Microsome membrane</location>
    </subcellularLocation>
</comment>
<dbReference type="PANTHER" id="PTHR24300:SF395">
    <property type="entry name" value="CYTOCHROME P450, FAMILY 2, SUBFAMILY AC, POLYPEPTIDE 7"/>
    <property type="match status" value="1"/>
</dbReference>
<dbReference type="InterPro" id="IPR002401">
    <property type="entry name" value="Cyt_P450_E_grp-I"/>
</dbReference>
<dbReference type="Gene3D" id="1.10.630.10">
    <property type="entry name" value="Cytochrome P450"/>
    <property type="match status" value="1"/>
</dbReference>
<dbReference type="AlphaFoldDB" id="A0AAV2ZVG0"/>
<dbReference type="InterPro" id="IPR050182">
    <property type="entry name" value="Cytochrome_P450_fam2"/>
</dbReference>
<comment type="caution">
    <text evidence="14">The sequence shown here is derived from an EMBL/GenBank/DDBJ whole genome shotgun (WGS) entry which is preliminary data.</text>
</comment>
<evidence type="ECO:0000256" key="13">
    <source>
        <dbReference type="RuleBase" id="RU000461"/>
    </source>
</evidence>
<accession>A0AAV2ZVG0</accession>
<dbReference type="PANTHER" id="PTHR24300">
    <property type="entry name" value="CYTOCHROME P450 508A4-RELATED"/>
    <property type="match status" value="1"/>
</dbReference>
<dbReference type="InterPro" id="IPR008069">
    <property type="entry name" value="Cyt_P450_E_grp-I_CYP2D-like"/>
</dbReference>
<dbReference type="GO" id="GO:0005506">
    <property type="term" value="F:iron ion binding"/>
    <property type="evidence" value="ECO:0007669"/>
    <property type="project" value="InterPro"/>
</dbReference>
<dbReference type="PROSITE" id="PS00086">
    <property type="entry name" value="CYTOCHROME_P450"/>
    <property type="match status" value="1"/>
</dbReference>
<keyword evidence="15" id="KW-1185">Reference proteome</keyword>
<comment type="similarity">
    <text evidence="3 13">Belongs to the cytochrome P450 family.</text>
</comment>
<evidence type="ECO:0000313" key="14">
    <source>
        <dbReference type="EMBL" id="DBA19480.1"/>
    </source>
</evidence>
<dbReference type="InterPro" id="IPR001128">
    <property type="entry name" value="Cyt_P450"/>
</dbReference>
<evidence type="ECO:0000256" key="1">
    <source>
        <dbReference type="ARBA" id="ARBA00001971"/>
    </source>
</evidence>
<dbReference type="SUPFAM" id="SSF48264">
    <property type="entry name" value="Cytochrome P450"/>
    <property type="match status" value="1"/>
</dbReference>
<dbReference type="CDD" id="cd11026">
    <property type="entry name" value="CYP2"/>
    <property type="match status" value="1"/>
</dbReference>
<keyword evidence="5 12" id="KW-0479">Metal-binding</keyword>
<keyword evidence="8 13" id="KW-0560">Oxidoreductase</keyword>
<dbReference type="PRINTS" id="PR01686">
    <property type="entry name" value="EP450ICYP2D"/>
</dbReference>
<evidence type="ECO:0000256" key="4">
    <source>
        <dbReference type="ARBA" id="ARBA00022617"/>
    </source>
</evidence>
<evidence type="ECO:0008006" key="16">
    <source>
        <dbReference type="Google" id="ProtNLM"/>
    </source>
</evidence>
<keyword evidence="10 13" id="KW-0503">Monooxygenase</keyword>
<dbReference type="GO" id="GO:0006082">
    <property type="term" value="P:organic acid metabolic process"/>
    <property type="evidence" value="ECO:0007669"/>
    <property type="project" value="TreeGrafter"/>
</dbReference>
<evidence type="ECO:0000256" key="3">
    <source>
        <dbReference type="ARBA" id="ARBA00010617"/>
    </source>
</evidence>